<dbReference type="EMBL" id="JYDP01000006">
    <property type="protein sequence ID" value="KRZ17538.1"/>
    <property type="molecule type" value="Genomic_DNA"/>
</dbReference>
<protein>
    <submittedName>
        <fullName evidence="1">Uncharacterized protein</fullName>
    </submittedName>
</protein>
<keyword evidence="2" id="KW-1185">Reference proteome</keyword>
<name>A0A0V1I5C6_9BILA</name>
<organism evidence="1 2">
    <name type="scientific">Trichinella zimbabwensis</name>
    <dbReference type="NCBI Taxonomy" id="268475"/>
    <lineage>
        <taxon>Eukaryota</taxon>
        <taxon>Metazoa</taxon>
        <taxon>Ecdysozoa</taxon>
        <taxon>Nematoda</taxon>
        <taxon>Enoplea</taxon>
        <taxon>Dorylaimia</taxon>
        <taxon>Trichinellida</taxon>
        <taxon>Trichinellidae</taxon>
        <taxon>Trichinella</taxon>
    </lineage>
</organism>
<reference evidence="1 2" key="1">
    <citation type="submission" date="2015-01" db="EMBL/GenBank/DDBJ databases">
        <title>Evolution of Trichinella species and genotypes.</title>
        <authorList>
            <person name="Korhonen P.K."/>
            <person name="Edoardo P."/>
            <person name="Giuseppe L.R."/>
            <person name="Gasser R.B."/>
        </authorList>
    </citation>
    <scope>NUCLEOTIDE SEQUENCE [LARGE SCALE GENOMIC DNA]</scope>
    <source>
        <strain evidence="1">ISS1029</strain>
    </source>
</reference>
<comment type="caution">
    <text evidence="1">The sequence shown here is derived from an EMBL/GenBank/DDBJ whole genome shotgun (WGS) entry which is preliminary data.</text>
</comment>
<accession>A0A0V1I5C6</accession>
<sequence length="119" mass="13684">MAEQSLWSAFTVFLHSQQSGSEHKPLNCNTDRHQYQTANENHHRPQWHGYRMRGLILLGFVNEASTKLDGEIAQQIIPTCSPFDEQCIVRSQMHDRISSNHLQNPIAETCNQNRSVDLI</sequence>
<dbReference type="Proteomes" id="UP000055024">
    <property type="component" value="Unassembled WGS sequence"/>
</dbReference>
<evidence type="ECO:0000313" key="2">
    <source>
        <dbReference type="Proteomes" id="UP000055024"/>
    </source>
</evidence>
<dbReference type="AlphaFoldDB" id="A0A0V1I5C6"/>
<proteinExistence type="predicted"/>
<evidence type="ECO:0000313" key="1">
    <source>
        <dbReference type="EMBL" id="KRZ17538.1"/>
    </source>
</evidence>
<gene>
    <name evidence="1" type="ORF">T11_8638</name>
</gene>
<dbReference type="OrthoDB" id="5913405at2759"/>